<dbReference type="PANTHER" id="PTHR43437">
    <property type="entry name" value="HYDROXYACYL-THIOESTER DEHYDRATASE TYPE 2, MITOCHONDRIAL-RELATED"/>
    <property type="match status" value="1"/>
</dbReference>
<reference evidence="3" key="1">
    <citation type="submission" date="2016-10" db="EMBL/GenBank/DDBJ databases">
        <authorList>
            <person name="Varghese N."/>
            <person name="Submissions S."/>
        </authorList>
    </citation>
    <scope>NUCLEOTIDE SEQUENCE [LARGE SCALE GENOMIC DNA]</scope>
    <source>
        <strain evidence="3">DSM 17038</strain>
    </source>
</reference>
<gene>
    <name evidence="2" type="ORF">SAMN05660649_04395</name>
</gene>
<organism evidence="2 3">
    <name type="scientific">Desulfotruncus arcticus DSM 17038</name>
    <dbReference type="NCBI Taxonomy" id="1121424"/>
    <lineage>
        <taxon>Bacteria</taxon>
        <taxon>Bacillati</taxon>
        <taxon>Bacillota</taxon>
        <taxon>Clostridia</taxon>
        <taxon>Eubacteriales</taxon>
        <taxon>Desulfallaceae</taxon>
        <taxon>Desulfotruncus</taxon>
    </lineage>
</organism>
<accession>A0A1I2YG58</accession>
<dbReference type="EMBL" id="FOOX01000021">
    <property type="protein sequence ID" value="SFH24575.1"/>
    <property type="molecule type" value="Genomic_DNA"/>
</dbReference>
<evidence type="ECO:0000259" key="1">
    <source>
        <dbReference type="Pfam" id="PF01575"/>
    </source>
</evidence>
<dbReference type="Gene3D" id="3.10.129.10">
    <property type="entry name" value="Hotdog Thioesterase"/>
    <property type="match status" value="1"/>
</dbReference>
<dbReference type="STRING" id="341036.SAMN05660649_04395"/>
<feature type="domain" description="MaoC-like" evidence="1">
    <location>
        <begin position="14"/>
        <end position="115"/>
    </location>
</feature>
<dbReference type="Proteomes" id="UP000199337">
    <property type="component" value="Unassembled WGS sequence"/>
</dbReference>
<dbReference type="GO" id="GO:0019171">
    <property type="term" value="F:(3R)-hydroxyacyl-[acyl-carrier-protein] dehydratase activity"/>
    <property type="evidence" value="ECO:0007669"/>
    <property type="project" value="TreeGrafter"/>
</dbReference>
<dbReference type="RefSeq" id="WP_092474420.1">
    <property type="nucleotide sequence ID" value="NZ_FOOX01000021.1"/>
</dbReference>
<evidence type="ECO:0000313" key="3">
    <source>
        <dbReference type="Proteomes" id="UP000199337"/>
    </source>
</evidence>
<protein>
    <submittedName>
        <fullName evidence="2">3-hydroxybutyryl-CoA dehydratase</fullName>
    </submittedName>
</protein>
<name>A0A1I2YG58_9FIRM</name>
<dbReference type="Pfam" id="PF01575">
    <property type="entry name" value="MaoC_dehydratas"/>
    <property type="match status" value="1"/>
</dbReference>
<dbReference type="PANTHER" id="PTHR43437:SF3">
    <property type="entry name" value="HYDROXYACYL-THIOESTER DEHYDRATASE TYPE 2, MITOCHONDRIAL"/>
    <property type="match status" value="1"/>
</dbReference>
<dbReference type="SUPFAM" id="SSF54637">
    <property type="entry name" value="Thioesterase/thiol ester dehydrase-isomerase"/>
    <property type="match status" value="1"/>
</dbReference>
<dbReference type="CDD" id="cd03449">
    <property type="entry name" value="R_hydratase"/>
    <property type="match status" value="1"/>
</dbReference>
<sequence>MKVKTIDDVYVGQKEEFSKTISENDVYLFAGITADYAPHHINEEFAKTTVYGRRLVHGMLTASLPSACTSKIVSPGAVSMGHEFRFLKPVFIGDTITAIAEVIEINQEKKRVKIRTYCTNQNGDLVLDGTTLQYMKV</sequence>
<dbReference type="InterPro" id="IPR002539">
    <property type="entry name" value="MaoC-like_dom"/>
</dbReference>
<dbReference type="InterPro" id="IPR029069">
    <property type="entry name" value="HotDog_dom_sf"/>
</dbReference>
<dbReference type="AlphaFoldDB" id="A0A1I2YG58"/>
<dbReference type="OrthoDB" id="9801625at2"/>
<evidence type="ECO:0000313" key="2">
    <source>
        <dbReference type="EMBL" id="SFH24575.1"/>
    </source>
</evidence>
<dbReference type="InterPro" id="IPR050965">
    <property type="entry name" value="UPF0336/Enoyl-CoA_hydratase"/>
</dbReference>
<keyword evidence="3" id="KW-1185">Reference proteome</keyword>
<dbReference type="GO" id="GO:0006633">
    <property type="term" value="P:fatty acid biosynthetic process"/>
    <property type="evidence" value="ECO:0007669"/>
    <property type="project" value="TreeGrafter"/>
</dbReference>
<proteinExistence type="predicted"/>